<organism evidence="1">
    <name type="scientific">uncultured Chloroflexia bacterium</name>
    <dbReference type="NCBI Taxonomy" id="1672391"/>
    <lineage>
        <taxon>Bacteria</taxon>
        <taxon>Bacillati</taxon>
        <taxon>Chloroflexota</taxon>
        <taxon>Chloroflexia</taxon>
        <taxon>environmental samples</taxon>
    </lineage>
</organism>
<sequence length="83" mass="9537">RLFADVPQPPSGRLLHRRRWWRRLAVSQWRQLPSGQPGSAASRGNSAHPDALLSRFAGRLWRSRGFGLSFRVEPRRRLGPGRL</sequence>
<proteinExistence type="predicted"/>
<dbReference type="AlphaFoldDB" id="A0A6J4LKZ1"/>
<dbReference type="EMBL" id="CADCTR010002126">
    <property type="protein sequence ID" value="CAA9333626.1"/>
    <property type="molecule type" value="Genomic_DNA"/>
</dbReference>
<feature type="non-terminal residue" evidence="1">
    <location>
        <position position="83"/>
    </location>
</feature>
<accession>A0A6J4LKZ1</accession>
<protein>
    <submittedName>
        <fullName evidence="1">Uncharacterized protein</fullName>
    </submittedName>
</protein>
<gene>
    <name evidence="1" type="ORF">AVDCRST_MAG93-6315</name>
</gene>
<evidence type="ECO:0000313" key="1">
    <source>
        <dbReference type="EMBL" id="CAA9333626.1"/>
    </source>
</evidence>
<name>A0A6J4LKZ1_9CHLR</name>
<reference evidence="1" key="1">
    <citation type="submission" date="2020-02" db="EMBL/GenBank/DDBJ databases">
        <authorList>
            <person name="Meier V. D."/>
        </authorList>
    </citation>
    <scope>NUCLEOTIDE SEQUENCE</scope>
    <source>
        <strain evidence="1">AVDCRST_MAG93</strain>
    </source>
</reference>
<feature type="non-terminal residue" evidence="1">
    <location>
        <position position="1"/>
    </location>
</feature>